<accession>A0A6S7AZQ2</accession>
<evidence type="ECO:0000256" key="2">
    <source>
        <dbReference type="SAM" id="SignalP"/>
    </source>
</evidence>
<proteinExistence type="predicted"/>
<evidence type="ECO:0000313" key="3">
    <source>
        <dbReference type="EMBL" id="CAB3783275.1"/>
    </source>
</evidence>
<keyword evidence="2" id="KW-0732">Signal</keyword>
<evidence type="ECO:0000256" key="1">
    <source>
        <dbReference type="SAM" id="MobiDB-lite"/>
    </source>
</evidence>
<reference evidence="3 4" key="1">
    <citation type="submission" date="2020-04" db="EMBL/GenBank/DDBJ databases">
        <authorList>
            <person name="De Canck E."/>
        </authorList>
    </citation>
    <scope>NUCLEOTIDE SEQUENCE [LARGE SCALE GENOMIC DNA]</scope>
    <source>
        <strain evidence="3 4">LMG 28138</strain>
    </source>
</reference>
<protein>
    <recommendedName>
        <fullName evidence="5">SGNH hydrolase-type esterase domain-containing protein</fullName>
    </recommendedName>
</protein>
<organism evidence="3 4">
    <name type="scientific">Pararobbsia alpina</name>
    <dbReference type="NCBI Taxonomy" id="621374"/>
    <lineage>
        <taxon>Bacteria</taxon>
        <taxon>Pseudomonadati</taxon>
        <taxon>Pseudomonadota</taxon>
        <taxon>Betaproteobacteria</taxon>
        <taxon>Burkholderiales</taxon>
        <taxon>Burkholderiaceae</taxon>
        <taxon>Pararobbsia</taxon>
    </lineage>
</organism>
<dbReference type="RefSeq" id="WP_175104214.1">
    <property type="nucleotide sequence ID" value="NZ_CADIKM010000005.1"/>
</dbReference>
<dbReference type="AlphaFoldDB" id="A0A6S7AZQ2"/>
<feature type="compositionally biased region" description="Pro residues" evidence="1">
    <location>
        <begin position="383"/>
        <end position="394"/>
    </location>
</feature>
<name>A0A6S7AZQ2_9BURK</name>
<dbReference type="Proteomes" id="UP000494115">
    <property type="component" value="Unassembled WGS sequence"/>
</dbReference>
<sequence length="394" mass="43210">MMRQMLAKLALLSLGLAGTHAHAASPPFSFAVIGNGPFSSAEEPTARRLLDAIGKSRDVPRFIINTGNLKAPAEACDDTLLLGRLALLDSSPLPLFYVPGENEWMACQFGPNGGYDPRERLDFIRDHFYGDDQSLGVNRLPLARQSASPRFRQYRENMRWQSADVVFITLNVPGDNNHFLNQGGRNGEFEERSVANIEWIERAGAYARRTHARAIVIAFEGDPQFEAGPRRDPLFGWLRFDRQAARDGYAELKQALLKLTQHFEGPVLLIDGGISPLAAGYRIDEPLRDEHGARVANFARLEVSGSPHLMQWIRVSVEPERKELFRISVQKVRASGPAPSAPSAQPPAVMPDSQGQSGMPGMPAASSPPLTPGTSGIEAPRMLPLPPVDHTPSD</sequence>
<keyword evidence="4" id="KW-1185">Reference proteome</keyword>
<feature type="signal peptide" evidence="2">
    <location>
        <begin position="1"/>
        <end position="23"/>
    </location>
</feature>
<evidence type="ECO:0000313" key="4">
    <source>
        <dbReference type="Proteomes" id="UP000494115"/>
    </source>
</evidence>
<feature type="chain" id="PRO_5028841597" description="SGNH hydrolase-type esterase domain-containing protein" evidence="2">
    <location>
        <begin position="24"/>
        <end position="394"/>
    </location>
</feature>
<gene>
    <name evidence="3" type="ORF">LMG28138_01607</name>
</gene>
<evidence type="ECO:0008006" key="5">
    <source>
        <dbReference type="Google" id="ProtNLM"/>
    </source>
</evidence>
<dbReference type="EMBL" id="CADIKM010000005">
    <property type="protein sequence ID" value="CAB3783275.1"/>
    <property type="molecule type" value="Genomic_DNA"/>
</dbReference>
<feature type="region of interest" description="Disordered" evidence="1">
    <location>
        <begin position="335"/>
        <end position="394"/>
    </location>
</feature>